<sequence length="403" mass="43104">MANPPTNAGTEPMVISSRDPVLEEFPSGKIGWYVVTRGRVMGLHPDWGVTEYVTSGFRGQYQESFATRELALHFWHGKLREGAWGSPLINEGRSLEPFEGLLVSRFDDPIANRARENAVPLSQYLGNRTSVAVNSPVISPVSSEGVTTAVSSEPSEIVVHVAGRVKPLGFGSRSPVAGSQNEPLKHRSSAVAGQRQLGGMDVHAPPFRPKIDIARGETFDLADPMSRLKIDPVRADKGKGREYPLKNMVMDTVGSGASRSSSKGAGPSVAPLVSSILRNPGVGSTPENSEAGRAGERVNLQQLSGIHSQSAGDWWIVAKGKVPGGNDLAVVLVLAKHRWRVVPASVVLVEFLLRLLLVVRLCVTSGSNDWNTLGGCIAVWTEYGSDTDEGVKGSFAGEAELDQ</sequence>
<accession>A0A8H5FKD7</accession>
<dbReference type="AlphaFoldDB" id="A0A8H5FKD7"/>
<reference evidence="2 3" key="1">
    <citation type="journal article" date="2020" name="ISME J.">
        <title>Uncovering the hidden diversity of litter-decomposition mechanisms in mushroom-forming fungi.</title>
        <authorList>
            <person name="Floudas D."/>
            <person name="Bentzer J."/>
            <person name="Ahren D."/>
            <person name="Johansson T."/>
            <person name="Persson P."/>
            <person name="Tunlid A."/>
        </authorList>
    </citation>
    <scope>NUCLEOTIDE SEQUENCE [LARGE SCALE GENOMIC DNA]</scope>
    <source>
        <strain evidence="2 3">CBS 175.51</strain>
    </source>
</reference>
<comment type="caution">
    <text evidence="2">The sequence shown here is derived from an EMBL/GenBank/DDBJ whole genome shotgun (WGS) entry which is preliminary data.</text>
</comment>
<dbReference type="SUPFAM" id="SSF55658">
    <property type="entry name" value="L9 N-domain-like"/>
    <property type="match status" value="1"/>
</dbReference>
<keyword evidence="3" id="KW-1185">Reference proteome</keyword>
<feature type="domain" description="Ribonuclease H1 N-terminal" evidence="1">
    <location>
        <begin position="32"/>
        <end position="74"/>
    </location>
</feature>
<dbReference type="InterPro" id="IPR009027">
    <property type="entry name" value="Ribosomal_bL9/RNase_H1_N"/>
</dbReference>
<name>A0A8H5FKD7_9AGAR</name>
<dbReference type="EMBL" id="JAACJK010000005">
    <property type="protein sequence ID" value="KAF5340034.1"/>
    <property type="molecule type" value="Genomic_DNA"/>
</dbReference>
<evidence type="ECO:0000313" key="2">
    <source>
        <dbReference type="EMBL" id="KAF5340034.1"/>
    </source>
</evidence>
<dbReference type="InterPro" id="IPR011320">
    <property type="entry name" value="RNase_H1_N"/>
</dbReference>
<protein>
    <recommendedName>
        <fullName evidence="1">Ribonuclease H1 N-terminal domain-containing protein</fullName>
    </recommendedName>
</protein>
<evidence type="ECO:0000259" key="1">
    <source>
        <dbReference type="Pfam" id="PF01693"/>
    </source>
</evidence>
<organism evidence="2 3">
    <name type="scientific">Ephemerocybe angulata</name>
    <dbReference type="NCBI Taxonomy" id="980116"/>
    <lineage>
        <taxon>Eukaryota</taxon>
        <taxon>Fungi</taxon>
        <taxon>Dikarya</taxon>
        <taxon>Basidiomycota</taxon>
        <taxon>Agaricomycotina</taxon>
        <taxon>Agaricomycetes</taxon>
        <taxon>Agaricomycetidae</taxon>
        <taxon>Agaricales</taxon>
        <taxon>Agaricineae</taxon>
        <taxon>Psathyrellaceae</taxon>
        <taxon>Ephemerocybe</taxon>
    </lineage>
</organism>
<evidence type="ECO:0000313" key="3">
    <source>
        <dbReference type="Proteomes" id="UP000541558"/>
    </source>
</evidence>
<gene>
    <name evidence="2" type="ORF">D9611_012429</name>
</gene>
<dbReference type="Pfam" id="PF01693">
    <property type="entry name" value="Cauli_VI"/>
    <property type="match status" value="1"/>
</dbReference>
<proteinExistence type="predicted"/>
<dbReference type="Proteomes" id="UP000541558">
    <property type="component" value="Unassembled WGS sequence"/>
</dbReference>